<protein>
    <recommendedName>
        <fullName evidence="1">Reverse transcriptase zinc-binding domain-containing protein</fullName>
    </recommendedName>
</protein>
<dbReference type="Pfam" id="PF13966">
    <property type="entry name" value="zf-RVT"/>
    <property type="match status" value="1"/>
</dbReference>
<dbReference type="InterPro" id="IPR026960">
    <property type="entry name" value="RVT-Znf"/>
</dbReference>
<dbReference type="EMBL" id="UZAU01000295">
    <property type="status" value="NOT_ANNOTATED_CDS"/>
    <property type="molecule type" value="Genomic_DNA"/>
</dbReference>
<dbReference type="Gramene" id="evm.model.03.1355">
    <property type="protein sequence ID" value="cds.evm.model.03.1355"/>
    <property type="gene ID" value="evm.TU.03.1355"/>
</dbReference>
<reference evidence="2" key="1">
    <citation type="submission" date="2018-11" db="EMBL/GenBank/DDBJ databases">
        <authorList>
            <person name="Grassa J C."/>
        </authorList>
    </citation>
    <scope>NUCLEOTIDE SEQUENCE [LARGE SCALE GENOMIC DNA]</scope>
</reference>
<dbReference type="Proteomes" id="UP000596661">
    <property type="component" value="Chromosome 3"/>
</dbReference>
<evidence type="ECO:0000313" key="2">
    <source>
        <dbReference type="EnsemblPlants" id="cds.evm.model.03.1355"/>
    </source>
</evidence>
<keyword evidence="3" id="KW-1185">Reference proteome</keyword>
<organism evidence="2 3">
    <name type="scientific">Cannabis sativa</name>
    <name type="common">Hemp</name>
    <name type="synonym">Marijuana</name>
    <dbReference type="NCBI Taxonomy" id="3483"/>
    <lineage>
        <taxon>Eukaryota</taxon>
        <taxon>Viridiplantae</taxon>
        <taxon>Streptophyta</taxon>
        <taxon>Embryophyta</taxon>
        <taxon>Tracheophyta</taxon>
        <taxon>Spermatophyta</taxon>
        <taxon>Magnoliopsida</taxon>
        <taxon>eudicotyledons</taxon>
        <taxon>Gunneridae</taxon>
        <taxon>Pentapetalae</taxon>
        <taxon>rosids</taxon>
        <taxon>fabids</taxon>
        <taxon>Rosales</taxon>
        <taxon>Cannabaceae</taxon>
        <taxon>Cannabis</taxon>
    </lineage>
</organism>
<dbReference type="EnsemblPlants" id="evm.model.03.1355">
    <property type="protein sequence ID" value="cds.evm.model.03.1355"/>
    <property type="gene ID" value="evm.TU.03.1355"/>
</dbReference>
<reference evidence="2" key="2">
    <citation type="submission" date="2021-03" db="UniProtKB">
        <authorList>
            <consortium name="EnsemblPlants"/>
        </authorList>
    </citation>
    <scope>IDENTIFICATION</scope>
</reference>
<accession>A0A803P4Z0</accession>
<dbReference type="PANTHER" id="PTHR33116:SF86">
    <property type="entry name" value="REVERSE TRANSCRIPTASE DOMAIN-CONTAINING PROTEIN"/>
    <property type="match status" value="1"/>
</dbReference>
<dbReference type="PANTHER" id="PTHR33116">
    <property type="entry name" value="REVERSE TRANSCRIPTASE ZINC-BINDING DOMAIN-CONTAINING PROTEIN-RELATED-RELATED"/>
    <property type="match status" value="1"/>
</dbReference>
<feature type="domain" description="Reverse transcriptase zinc-binding" evidence="1">
    <location>
        <begin position="212"/>
        <end position="305"/>
    </location>
</feature>
<proteinExistence type="predicted"/>
<evidence type="ECO:0000313" key="3">
    <source>
        <dbReference type="Proteomes" id="UP000596661"/>
    </source>
</evidence>
<sequence>MNHFSGITDRIWKLLNSWKEQLFSIGGKEVLLKAIVQSIPTYAMSYFRLPIKETGFKNFIHFNQTLLAKQAWRLLKNLDSLLCQVLRHRYFLHGGFLEAIEGRAPSLTCRSILWGKELLKQGLQFRIGFGLNVNCKSDPWIPGQAFFRPLVFKGTNPSLLVVDLITPQRQWDFTALQSLFCQVDIDCIRTIPLSLFPTDDILIWHHSSTGCYNVKSGYQFATNLAARDETSPPTSAANWWQFFWSLKLPLKVRIFAWRVFHEVLPVAVVLCRRHIADEPKCLFCHHRLESISHSLFWCSSAQEVWNLTDLAFDYHCRPPLAVKIFSFMSQISFRRINSSSLL</sequence>
<dbReference type="AlphaFoldDB" id="A0A803P4Z0"/>
<evidence type="ECO:0000259" key="1">
    <source>
        <dbReference type="Pfam" id="PF13966"/>
    </source>
</evidence>
<name>A0A803P4Z0_CANSA</name>